<dbReference type="RefSeq" id="WP_406793846.1">
    <property type="nucleotide sequence ID" value="NZ_JBJHZX010000036.1"/>
</dbReference>
<dbReference type="Proteomes" id="UP001623660">
    <property type="component" value="Unassembled WGS sequence"/>
</dbReference>
<accession>A0ABW8SPQ8</accession>
<evidence type="ECO:0000313" key="2">
    <source>
        <dbReference type="Proteomes" id="UP001623660"/>
    </source>
</evidence>
<reference evidence="1 2" key="1">
    <citation type="submission" date="2024-11" db="EMBL/GenBank/DDBJ databases">
        <authorList>
            <person name="Heng Y.C."/>
            <person name="Lim A.C.H."/>
            <person name="Lee J.K.Y."/>
            <person name="Kittelmann S."/>
        </authorList>
    </citation>
    <scope>NUCLEOTIDE SEQUENCE [LARGE SCALE GENOMIC DNA]</scope>
    <source>
        <strain evidence="1 2">WILCCON 0269</strain>
    </source>
</reference>
<name>A0ABW8SPQ8_9CLOT</name>
<organism evidence="1 2">
    <name type="scientific">Candidatus Clostridium eludens</name>
    <dbReference type="NCBI Taxonomy" id="3381663"/>
    <lineage>
        <taxon>Bacteria</taxon>
        <taxon>Bacillati</taxon>
        <taxon>Bacillota</taxon>
        <taxon>Clostridia</taxon>
        <taxon>Eubacteriales</taxon>
        <taxon>Clostridiaceae</taxon>
        <taxon>Clostridium</taxon>
    </lineage>
</organism>
<comment type="caution">
    <text evidence="1">The sequence shown here is derived from an EMBL/GenBank/DDBJ whole genome shotgun (WGS) entry which is preliminary data.</text>
</comment>
<sequence length="315" mass="38421">MGIYQIDRIQYIEKKDKLIIFEFYLVESLNEFIYKFKQQDYKFTNNYINDNYLHKLNILYDLSERKCCYLFIIIYDRKLEKIYYYLKTEDNEQKIMDYNEFREKFTRINNIDGVDKKSKKLGAVRKENKDTFVLETLKKIDSSINGNDDNGLEITKNMLGEYTTKGFDLDLFQYINSTDETIIYEFLKRENSGVTNYTAHPMRYCWTGYKTDNRQKFISLWNVKEKLNGRLYLINYSDDTNEGIGISEILNLDNKKGIRKEYKYNLTYDEFIGWMKMMDNYNYSDKDYLRIYNNKRKCFNEDFFHNWKYNKINYG</sequence>
<proteinExistence type="predicted"/>
<gene>
    <name evidence="1" type="ORF">ACJDU8_19540</name>
</gene>
<keyword evidence="2" id="KW-1185">Reference proteome</keyword>
<dbReference type="EMBL" id="JBJHZX010000036">
    <property type="protein sequence ID" value="MFL0197743.1"/>
    <property type="molecule type" value="Genomic_DNA"/>
</dbReference>
<protein>
    <submittedName>
        <fullName evidence="1">Uncharacterized protein</fullName>
    </submittedName>
</protein>
<evidence type="ECO:0000313" key="1">
    <source>
        <dbReference type="EMBL" id="MFL0197743.1"/>
    </source>
</evidence>